<feature type="transmembrane region" description="Helical" evidence="7">
    <location>
        <begin position="438"/>
        <end position="460"/>
    </location>
</feature>
<sequence>MTRSRVGTPGLLLRHTSTGITGSLLVALLVAIAVFATTVAPRALVTLGTDELQHRLGELSSLRDITGLGRIGLVGGLADPTAEELLGPTDHAIQQSASLLRPPLGELAGTPRWVARTAQQDAVLPEGAPAARVRLKLAVDLAWGDGIRIVSGDAPSAWAGSDDGTVDAPLDIAISQATGEAMGVTEGALLRYGALTLRVAGVYAPTDPQDAYWAHAPDLAEPSVSAPDGVVPTVTTSAYISPDSAPGLLNTFAAGALSAWIPIDASTITYGDAAEIATQTRTRTATNFTLPAAGELRFSSRFADAIDQTAARVVAASALLALALSGLLGVLLAVVTLGIGAIVERRRAALVLIGARGASGLQLRGAMALEGLIVALPAAILGAAAAVVLVPEPVDASAWVLPVLVAASVPLVFAVRAGPHDVRARRRDLRSRGGRVRVIAEALLVGAAALALFLLSRRGLAASASAVGIDPLLALTPVLLAAAVCALALRLYPLPLRLVLDRVRGGDSAVGLVGAARAVRAPVHGPTASFALVLGVTVVVFSSVLGTTLSVGVTRAATAEAGADIKVRAVEIAPDTLATIAGLDGVRAAAALTRIPGAQLDDDGGTSGVTLVLTDTAALHAMHPELPQLDARDGGRIPVAVSDDLPLIGDDARLGSAEVVVQHRRAPRSLPGVTRDWVLADSRFASELGREGIVADLLLIAVDDADAVDRIAASAERTVIDALSEQGRATVTVTTARGVLDDARSSPVIAGIEGALPIAAGAALLLTLLALALATLAAGAARSHLVGVLRVIGADRRQQRGILVWESAPVVIVSILVGVGLGLALPFVVTSAVDLSAFVGGDVAPSPVIDPLTVVLAVCAVLVTAVVAGATALALGRRLTPAVTLKMGER</sequence>
<keyword evidence="3 7" id="KW-0812">Transmembrane</keyword>
<feature type="transmembrane region" description="Helical" evidence="7">
    <location>
        <begin position="527"/>
        <end position="545"/>
    </location>
</feature>
<reference evidence="10" key="1">
    <citation type="journal article" date="2019" name="Int. J. Syst. Evol. Microbiol.">
        <title>The Global Catalogue of Microorganisms (GCM) 10K type strain sequencing project: providing services to taxonomists for standard genome sequencing and annotation.</title>
        <authorList>
            <consortium name="The Broad Institute Genomics Platform"/>
            <consortium name="The Broad Institute Genome Sequencing Center for Infectious Disease"/>
            <person name="Wu L."/>
            <person name="Ma J."/>
        </authorList>
    </citation>
    <scope>NUCLEOTIDE SEQUENCE [LARGE SCALE GENOMIC DNA]</scope>
    <source>
        <strain evidence="10">NBRC 108755</strain>
    </source>
</reference>
<evidence type="ECO:0000313" key="10">
    <source>
        <dbReference type="Proteomes" id="UP001157069"/>
    </source>
</evidence>
<dbReference type="RefSeq" id="WP_284296850.1">
    <property type="nucleotide sequence ID" value="NZ_BSVA01000001.1"/>
</dbReference>
<feature type="transmembrane region" description="Helical" evidence="7">
    <location>
        <begin position="852"/>
        <end position="876"/>
    </location>
</feature>
<feature type="transmembrane region" description="Helical" evidence="7">
    <location>
        <begin position="396"/>
        <end position="417"/>
    </location>
</feature>
<evidence type="ECO:0000256" key="7">
    <source>
        <dbReference type="SAM" id="Phobius"/>
    </source>
</evidence>
<feature type="transmembrane region" description="Helical" evidence="7">
    <location>
        <begin position="754"/>
        <end position="781"/>
    </location>
</feature>
<feature type="transmembrane region" description="Helical" evidence="7">
    <location>
        <begin position="802"/>
        <end position="832"/>
    </location>
</feature>
<proteinExistence type="inferred from homology"/>
<dbReference type="PANTHER" id="PTHR30572">
    <property type="entry name" value="MEMBRANE COMPONENT OF TRANSPORTER-RELATED"/>
    <property type="match status" value="1"/>
</dbReference>
<keyword evidence="10" id="KW-1185">Reference proteome</keyword>
<evidence type="ECO:0000256" key="6">
    <source>
        <dbReference type="ARBA" id="ARBA00038076"/>
    </source>
</evidence>
<feature type="transmembrane region" description="Helical" evidence="7">
    <location>
        <begin position="12"/>
        <end position="36"/>
    </location>
</feature>
<keyword evidence="2" id="KW-1003">Cell membrane</keyword>
<gene>
    <name evidence="9" type="ORF">GCM10025869_00690</name>
</gene>
<evidence type="ECO:0000259" key="8">
    <source>
        <dbReference type="Pfam" id="PF02687"/>
    </source>
</evidence>
<keyword evidence="5 7" id="KW-0472">Membrane</keyword>
<dbReference type="PANTHER" id="PTHR30572:SF4">
    <property type="entry name" value="ABC TRANSPORTER PERMEASE YTRF"/>
    <property type="match status" value="1"/>
</dbReference>
<evidence type="ECO:0000313" key="9">
    <source>
        <dbReference type="EMBL" id="GMA89540.1"/>
    </source>
</evidence>
<keyword evidence="4 7" id="KW-1133">Transmembrane helix</keyword>
<organism evidence="9 10">
    <name type="scientific">Homoserinibacter gongjuensis</name>
    <dbReference type="NCBI Taxonomy" id="1162968"/>
    <lineage>
        <taxon>Bacteria</taxon>
        <taxon>Bacillati</taxon>
        <taxon>Actinomycetota</taxon>
        <taxon>Actinomycetes</taxon>
        <taxon>Micrococcales</taxon>
        <taxon>Microbacteriaceae</taxon>
        <taxon>Homoserinibacter</taxon>
    </lineage>
</organism>
<protein>
    <recommendedName>
        <fullName evidence="8">ABC3 transporter permease C-terminal domain-containing protein</fullName>
    </recommendedName>
</protein>
<dbReference type="EMBL" id="BSVA01000001">
    <property type="protein sequence ID" value="GMA89540.1"/>
    <property type="molecule type" value="Genomic_DNA"/>
</dbReference>
<evidence type="ECO:0000256" key="5">
    <source>
        <dbReference type="ARBA" id="ARBA00023136"/>
    </source>
</evidence>
<feature type="transmembrane region" description="Helical" evidence="7">
    <location>
        <begin position="472"/>
        <end position="492"/>
    </location>
</feature>
<evidence type="ECO:0000256" key="3">
    <source>
        <dbReference type="ARBA" id="ARBA00022692"/>
    </source>
</evidence>
<name>A0ABQ6JQJ9_9MICO</name>
<feature type="transmembrane region" description="Helical" evidence="7">
    <location>
        <begin position="363"/>
        <end position="390"/>
    </location>
</feature>
<dbReference type="InterPro" id="IPR050250">
    <property type="entry name" value="Macrolide_Exporter_MacB"/>
</dbReference>
<dbReference type="Proteomes" id="UP001157069">
    <property type="component" value="Unassembled WGS sequence"/>
</dbReference>
<comment type="subcellular location">
    <subcellularLocation>
        <location evidence="1">Cell membrane</location>
        <topology evidence="1">Multi-pass membrane protein</topology>
    </subcellularLocation>
</comment>
<comment type="similarity">
    <text evidence="6">Belongs to the ABC-4 integral membrane protein family.</text>
</comment>
<evidence type="ECO:0000256" key="4">
    <source>
        <dbReference type="ARBA" id="ARBA00022989"/>
    </source>
</evidence>
<evidence type="ECO:0000256" key="2">
    <source>
        <dbReference type="ARBA" id="ARBA00022475"/>
    </source>
</evidence>
<comment type="caution">
    <text evidence="9">The sequence shown here is derived from an EMBL/GenBank/DDBJ whole genome shotgun (WGS) entry which is preliminary data.</text>
</comment>
<dbReference type="Pfam" id="PF02687">
    <property type="entry name" value="FtsX"/>
    <property type="match status" value="1"/>
</dbReference>
<accession>A0ABQ6JQJ9</accession>
<feature type="domain" description="ABC3 transporter permease C-terminal" evidence="8">
    <location>
        <begin position="758"/>
        <end position="880"/>
    </location>
</feature>
<dbReference type="InterPro" id="IPR003838">
    <property type="entry name" value="ABC3_permease_C"/>
</dbReference>
<evidence type="ECO:0000256" key="1">
    <source>
        <dbReference type="ARBA" id="ARBA00004651"/>
    </source>
</evidence>
<feature type="transmembrane region" description="Helical" evidence="7">
    <location>
        <begin position="318"/>
        <end position="343"/>
    </location>
</feature>